<dbReference type="KEGG" id="fbr:FBFL15_2333"/>
<dbReference type="RefSeq" id="WP_014084807.1">
    <property type="nucleotide sequence ID" value="NC_016001.1"/>
</dbReference>
<keyword evidence="1" id="KW-0732">Signal</keyword>
<evidence type="ECO:0000313" key="2">
    <source>
        <dbReference type="EMBL" id="CCB70347.1"/>
    </source>
</evidence>
<dbReference type="InterPro" id="IPR049804">
    <property type="entry name" value="Choice_anch_L"/>
</dbReference>
<dbReference type="EMBL" id="FQ859183">
    <property type="protein sequence ID" value="CCB70347.1"/>
    <property type="molecule type" value="Genomic_DNA"/>
</dbReference>
<dbReference type="eggNOG" id="COG1572">
    <property type="taxonomic scope" value="Bacteria"/>
</dbReference>
<name>G2Z051_FLABF</name>
<reference evidence="2 3" key="1">
    <citation type="journal article" date="2011" name="Appl. Environ. Microbiol.">
        <title>Complete genome sequence of the fish pathogen Flavobacterium branchiophilum.</title>
        <authorList>
            <consortium name="1:IP"/>
            <consortium name="Microbial Evolutionary Genomics,F-75015 Paris"/>
            <consortium name="France 2:CNRS"/>
            <consortium name="URA2171"/>
            <consortium name="F-75015 Paris,France 3:Unite de Virologie et Immunologie Mol."/>
            <consortium name="INRA,78352 Jouy en Josas Cedex"/>
            <consortium name="France. 4:Unite de Mathemathique"/>
            <consortium name="Informatique et Genome,INRA"/>
            <consortium name="78352 Jouy en Josas Cedex"/>
            <consortium name="France. 5:CEA/Genoscope"/>
            <consortium name="Evry"/>
            <consortium name="France"/>
            <person name="Touchon M."/>
            <person name="Barbier P."/>
            <person name="Bernardet J.F."/>
            <person name="Loux V."/>
            <person name="Vacherie B."/>
            <person name="Barbe V."/>
            <person name="Rocha E.P."/>
            <person name="Duchaud E."/>
        </authorList>
    </citation>
    <scope>NUCLEOTIDE SEQUENCE [LARGE SCALE GENOMIC DNA]</scope>
    <source>
        <strain evidence="2 3">FL-15</strain>
    </source>
</reference>
<sequence>MKTLTTLLALLLTMTTFSQSITVNTNTHTVPELVNNVLINSNCVSGSNISWSTGTQFGSTNGIGYFQNTNPNFPIQSGVILSTGNVLNAGGPNSSSLNDGNASWTGDAALENTLAQSNITMHSVNASVLEFDFTPISANFSFDFVFASEEYGNFQCQFSDAFAFLLTNTLTGETTNLAVIPGTNLPISVVTIRNAAYNSTCDSANANYFGKYNGGAAAAGSAINFNGQTVLMTAGATLIPNTPYHIKLVIADRGDSLSDSAIFLSSNSFNIGQNVLGANLTNATQNAVCYGTNQVINSGLDPQIYSFVWKKNGVVIPGATSPSLTVTTPGTYSLTYNKIVMPCDAVTDSIEVEYTPQITFPNPKDLNKCNTGAASYDFDFNINTSYIIPLNNNTLSASYYSNLADAQNGINALSTVYASAGNQTIYVAVKSSITGCVAIKSFQLKVTTPPTAHQPNNLEKCERELNSHDAYFNIHSQTPSILNGLPAAEYTVTYYTSLEAANAGTAPMYTTNYLASNGTTIYARMQNNTDGACYSITHFQIIVHTVPVAQTLQSILQCDPYVLPALSYGTYYTGPNGTGDMLHAGDVLTESQLVYIYANNGYCATQSHFTVTIVDLNHVGPNSGTYYDNFVLPSSQYAKYYTLPNGGGTQLFAGNVISTSQTIYLYYQSTTGTFCHREREIQLTIVPSPVITNPSNVFSCDAYMLPELAVGTYYAGPNKTGGMIPPFTVINYTQDIYIYAESNTTPNCTSEKHFKVYIGLDQMQDVNTCVQYTLPALPIGNYYTGIDGTGEQLHAGDAIFSTQTLYVYAISNTGCYDNEAFTVDIALPILLATPNVEACASYTLPELSVGQYYTGNNGSGVALHAGDVITSTKTIYVYVNNNDGCHNQRSFVVTIHPNPVLDARSDMDVCGTYKLTPLTVGNYYTAPNGGGSIIAAGTVLTTTQTIYMHAVSSFGCISDNQFTVNIYITNADAPANVTQCDTYTLPALTANNKYYTKAGGPNGTGIGLLAGSAITSTQTVWVYKQNIIRQDFMCYDEHSFVVTINHTPYINTIPNVNACNSYTLPNLTVGNYFTQPNGTGTMLHAGDIITTNQDLYVFAQTNTVPNCFDEKSFHIDIYNVSELPNKYVCTGYVLPSIEKGKFYTGTNGTGTLLNPGTMITSTQKIYIFGHSPLNPNCSDESSFDVIKLPMPEIHNVPEANRTICDNDGANDGQASFDLTSLNSIILGNQTGSEFELAYYGNMDDLLHNTNPLSTTLLHSVFVKLINNLAPDCYEYKQLKLNVKKLPEPNPTNGVICVDELTGAIKNPYTIMSTLSPTQYSFNWTLNGVSVGNQSFITVSEPGVYSVVATDLQTGCISKPTQAIVEKSQKALVAYTMGEAFDDNQDITVIATGSGDYEYQLDNSEFQDEPVFHNPTFGDHIISVRDKNGCGITTKVVILANHPKYFTPNADGINDTWNVVGLKDQPNATVDIFDRTGKFIIQIKTNGEGWDGNFNGALLPSDDYWFVAHYIEKGEAKEFKSHFTMKR</sequence>
<dbReference type="Proteomes" id="UP000009186">
    <property type="component" value="Chromosome"/>
</dbReference>
<protein>
    <recommendedName>
        <fullName evidence="4">Gliding motility-associated-like protein</fullName>
    </recommendedName>
</protein>
<feature type="signal peptide" evidence="1">
    <location>
        <begin position="1"/>
        <end position="20"/>
    </location>
</feature>
<organism evidence="2 3">
    <name type="scientific">Flavobacterium branchiophilum (strain FL-15)</name>
    <dbReference type="NCBI Taxonomy" id="1034807"/>
    <lineage>
        <taxon>Bacteria</taxon>
        <taxon>Pseudomonadati</taxon>
        <taxon>Bacteroidota</taxon>
        <taxon>Flavobacteriia</taxon>
        <taxon>Flavobacteriales</taxon>
        <taxon>Flavobacteriaceae</taxon>
        <taxon>Flavobacterium</taxon>
    </lineage>
</organism>
<feature type="chain" id="PRO_5003441277" description="Gliding motility-associated-like protein" evidence="1">
    <location>
        <begin position="21"/>
        <end position="1526"/>
    </location>
</feature>
<evidence type="ECO:0000256" key="1">
    <source>
        <dbReference type="SAM" id="SignalP"/>
    </source>
</evidence>
<gene>
    <name evidence="2" type="ordered locus">FBFL15_2333</name>
</gene>
<dbReference type="STRING" id="1034807.FBFL15_2333"/>
<dbReference type="NCBIfam" id="TIGR04131">
    <property type="entry name" value="Bac_Flav_CTERM"/>
    <property type="match status" value="1"/>
</dbReference>
<dbReference type="eggNOG" id="COG2911">
    <property type="taxonomic scope" value="Bacteria"/>
</dbReference>
<evidence type="ECO:0000313" key="3">
    <source>
        <dbReference type="Proteomes" id="UP000009186"/>
    </source>
</evidence>
<keyword evidence="3" id="KW-1185">Reference proteome</keyword>
<dbReference type="HOGENOM" id="CLU_001022_1_0_10"/>
<accession>G2Z051</accession>
<proteinExistence type="predicted"/>
<dbReference type="Pfam" id="PF13585">
    <property type="entry name" value="CHU_C"/>
    <property type="match status" value="1"/>
</dbReference>
<dbReference type="InterPro" id="IPR026341">
    <property type="entry name" value="T9SS_type_B"/>
</dbReference>
<dbReference type="eggNOG" id="COG3291">
    <property type="taxonomic scope" value="Bacteria"/>
</dbReference>
<evidence type="ECO:0008006" key="4">
    <source>
        <dbReference type="Google" id="ProtNLM"/>
    </source>
</evidence>
<dbReference type="NCBIfam" id="NF038133">
    <property type="entry name" value="choice_anch_L"/>
    <property type="match status" value="1"/>
</dbReference>